<evidence type="ECO:0000256" key="4">
    <source>
        <dbReference type="ARBA" id="ARBA00022676"/>
    </source>
</evidence>
<dbReference type="PROSITE" id="PS50293">
    <property type="entry name" value="TPR_REGION"/>
    <property type="match status" value="2"/>
</dbReference>
<sequence>MREAEDLYRQILDIDPRQPDALHLLGLVAFQTGNCHAAVDLITQAIAIKNTDAAYHEHLALSLVGVGRGVEAERAAMQAMALNPDQSETFNNLGNLLQEMGRMDEALICRQKAYELTPDNHLYSYNYAITLERFGRLEEAEAFHYQALKLDPNFPEGLNGLGELHRKAGRVDEAVACYQRALALRADFVEALNNLGLAYSSRGQLFEATAILQRCLALRPANDAALSNLGNIYQMQGRAEEAADIFRRAVEVNPGQAVAHSNLIFAMIHMHDATGETLLRQCGEWDRAQSMRTPIIQHSFANDRDPDRRLRVGFVSADFKDHAVSYFLLPLFRAFDRSRVELVCYNEVRNEDVVTGWFRDSVDCWRDSKGIHDQGLTEMCRADAIDILVDCGGHSGGNRLTAFKRRPAPIQITTPLGHGGTTGVREMDYFIGDPFLTPAGSDSQFSETVIRLDKVFAPFEPKDFWPEPVASVPEQPLFGCFGDPARISRQTLLLWRRLLDAVPGARILFKHKAYGSDAMAEHWAVRFAPIADRAIFEGLPGGWVGNMDVYGRVRVMLDTFPAAGATSSLIPLWMGVPVLSRVGTHTLQRFGAPILHNLGLADLAAESDDAFVSAGSALIADDTRLARLRASLRPTLRDSALCDAQGAARQWEAAFRHVWHAWLAEAGR</sequence>
<dbReference type="EMBL" id="LWQT01000028">
    <property type="protein sequence ID" value="OAN54665.1"/>
    <property type="molecule type" value="Genomic_DNA"/>
</dbReference>
<dbReference type="STRING" id="1285242.A6A04_12125"/>
<dbReference type="Gene3D" id="1.25.40.10">
    <property type="entry name" value="Tetratricopeptide repeat domain"/>
    <property type="match status" value="4"/>
</dbReference>
<feature type="domain" description="O-GlcNAc transferase C-terminal" evidence="9">
    <location>
        <begin position="480"/>
        <end position="645"/>
    </location>
</feature>
<feature type="repeat" description="TPR" evidence="8">
    <location>
        <begin position="87"/>
        <end position="120"/>
    </location>
</feature>
<dbReference type="Gene3D" id="3.40.50.11380">
    <property type="match status" value="1"/>
</dbReference>
<dbReference type="Pfam" id="PF13424">
    <property type="entry name" value="TPR_12"/>
    <property type="match status" value="1"/>
</dbReference>
<dbReference type="PROSITE" id="PS50005">
    <property type="entry name" value="TPR"/>
    <property type="match status" value="4"/>
</dbReference>
<dbReference type="InterPro" id="IPR019734">
    <property type="entry name" value="TPR_rpt"/>
</dbReference>
<accession>A0A178MVV0</accession>
<gene>
    <name evidence="10" type="ORF">A6A04_12125</name>
</gene>
<feature type="repeat" description="TPR" evidence="8">
    <location>
        <begin position="223"/>
        <end position="256"/>
    </location>
</feature>
<dbReference type="Proteomes" id="UP000078428">
    <property type="component" value="Unassembled WGS sequence"/>
</dbReference>
<evidence type="ECO:0000256" key="7">
    <source>
        <dbReference type="ARBA" id="ARBA00022803"/>
    </source>
</evidence>
<keyword evidence="11" id="KW-1185">Reference proteome</keyword>
<evidence type="ECO:0000256" key="5">
    <source>
        <dbReference type="ARBA" id="ARBA00022679"/>
    </source>
</evidence>
<keyword evidence="6" id="KW-0677">Repeat</keyword>
<dbReference type="InterPro" id="IPR051939">
    <property type="entry name" value="Glycosyltr_41/O-GlcNAc_trsf"/>
</dbReference>
<feature type="repeat" description="TPR" evidence="8">
    <location>
        <begin position="189"/>
        <end position="222"/>
    </location>
</feature>
<dbReference type="InterPro" id="IPR011990">
    <property type="entry name" value="TPR-like_helical_dom_sf"/>
</dbReference>
<keyword evidence="5" id="KW-0808">Transferase</keyword>
<protein>
    <recommendedName>
        <fullName evidence="3">protein O-GlcNAc transferase</fullName>
        <ecNumber evidence="3">2.4.1.255</ecNumber>
    </recommendedName>
</protein>
<dbReference type="AlphaFoldDB" id="A0A178MVV0"/>
<evidence type="ECO:0000256" key="8">
    <source>
        <dbReference type="PROSITE-ProRule" id="PRU00339"/>
    </source>
</evidence>
<evidence type="ECO:0000313" key="11">
    <source>
        <dbReference type="Proteomes" id="UP000078428"/>
    </source>
</evidence>
<organism evidence="10 11">
    <name type="scientific">Paramagnetospirillum marisnigri</name>
    <dbReference type="NCBI Taxonomy" id="1285242"/>
    <lineage>
        <taxon>Bacteria</taxon>
        <taxon>Pseudomonadati</taxon>
        <taxon>Pseudomonadota</taxon>
        <taxon>Alphaproteobacteria</taxon>
        <taxon>Rhodospirillales</taxon>
        <taxon>Magnetospirillaceae</taxon>
        <taxon>Paramagnetospirillum</taxon>
    </lineage>
</organism>
<keyword evidence="4" id="KW-0328">Glycosyltransferase</keyword>
<evidence type="ECO:0000256" key="1">
    <source>
        <dbReference type="ARBA" id="ARBA00004922"/>
    </source>
</evidence>
<evidence type="ECO:0000256" key="2">
    <source>
        <dbReference type="ARBA" id="ARBA00005386"/>
    </source>
</evidence>
<dbReference type="PANTHER" id="PTHR44835">
    <property type="entry name" value="UDP-N-ACETYLGLUCOSAMINE--PEPTIDE N-ACETYLGLUCOSAMINYLTRANSFERASE SPINDLY-RELATED"/>
    <property type="match status" value="1"/>
</dbReference>
<dbReference type="Gene3D" id="3.40.50.2000">
    <property type="entry name" value="Glycogen Phosphorylase B"/>
    <property type="match status" value="1"/>
</dbReference>
<keyword evidence="7 8" id="KW-0802">TPR repeat</keyword>
<comment type="pathway">
    <text evidence="1">Protein modification; protein glycosylation.</text>
</comment>
<dbReference type="Pfam" id="PF13414">
    <property type="entry name" value="TPR_11"/>
    <property type="match status" value="1"/>
</dbReference>
<dbReference type="PANTHER" id="PTHR44835:SF1">
    <property type="entry name" value="PROTEIN O-GLCNAC TRANSFERASE"/>
    <property type="match status" value="1"/>
</dbReference>
<evidence type="ECO:0000256" key="3">
    <source>
        <dbReference type="ARBA" id="ARBA00011970"/>
    </source>
</evidence>
<proteinExistence type="inferred from homology"/>
<dbReference type="InterPro" id="IPR029489">
    <property type="entry name" value="OGT/SEC/SPY_C"/>
</dbReference>
<dbReference type="GO" id="GO:0097363">
    <property type="term" value="F:protein O-acetylglucosaminyltransferase activity"/>
    <property type="evidence" value="ECO:0007669"/>
    <property type="project" value="UniProtKB-EC"/>
</dbReference>
<evidence type="ECO:0000256" key="6">
    <source>
        <dbReference type="ARBA" id="ARBA00022737"/>
    </source>
</evidence>
<dbReference type="SMART" id="SM00028">
    <property type="entry name" value="TPR"/>
    <property type="match status" value="7"/>
</dbReference>
<dbReference type="Pfam" id="PF13844">
    <property type="entry name" value="Glyco_transf_41"/>
    <property type="match status" value="2"/>
</dbReference>
<comment type="similarity">
    <text evidence="2">Belongs to the glycosyltransferase 41 family. O-GlcNAc transferase subfamily.</text>
</comment>
<feature type="repeat" description="TPR" evidence="8">
    <location>
        <begin position="155"/>
        <end position="188"/>
    </location>
</feature>
<comment type="caution">
    <text evidence="10">The sequence shown here is derived from an EMBL/GenBank/DDBJ whole genome shotgun (WGS) entry which is preliminary data.</text>
</comment>
<evidence type="ECO:0000259" key="9">
    <source>
        <dbReference type="Pfam" id="PF13844"/>
    </source>
</evidence>
<reference evidence="10 11" key="1">
    <citation type="submission" date="2016-04" db="EMBL/GenBank/DDBJ databases">
        <title>Draft genome sequence of freshwater magnetotactic bacteria Magnetospirillum marisnigri SP-1 and Magnetospirillum moscoviense BB-1.</title>
        <authorList>
            <person name="Koziaeva V."/>
            <person name="Dziuba M.V."/>
            <person name="Ivanov T.M."/>
            <person name="Kuznetsov B."/>
            <person name="Grouzdev D.S."/>
        </authorList>
    </citation>
    <scope>NUCLEOTIDE SEQUENCE [LARGE SCALE GENOMIC DNA]</scope>
    <source>
        <strain evidence="10 11">SP-1</strain>
    </source>
</reference>
<dbReference type="EC" id="2.4.1.255" evidence="3"/>
<feature type="domain" description="O-GlcNAc transferase C-terminal" evidence="9">
    <location>
        <begin position="300"/>
        <end position="456"/>
    </location>
</feature>
<name>A0A178MVV0_9PROT</name>
<dbReference type="Pfam" id="PF14559">
    <property type="entry name" value="TPR_19"/>
    <property type="match status" value="1"/>
</dbReference>
<dbReference type="SUPFAM" id="SSF48452">
    <property type="entry name" value="TPR-like"/>
    <property type="match status" value="1"/>
</dbReference>
<evidence type="ECO:0000313" key="10">
    <source>
        <dbReference type="EMBL" id="OAN54665.1"/>
    </source>
</evidence>